<evidence type="ECO:0000256" key="1">
    <source>
        <dbReference type="SAM" id="MobiDB-lite"/>
    </source>
</evidence>
<proteinExistence type="predicted"/>
<feature type="region of interest" description="Disordered" evidence="1">
    <location>
        <begin position="92"/>
        <end position="128"/>
    </location>
</feature>
<feature type="compositionally biased region" description="Basic and acidic residues" evidence="1">
    <location>
        <begin position="92"/>
        <end position="121"/>
    </location>
</feature>
<sequence>MTTIAMTPRSALHDALKGCERGEWQHSALYLWMTENFEVMERSISGGRVRWGRIADAAHADGLRARHGGPAAVNTVKSTWYRVRKAVRAALEKREAEDAARQSRRDATAAKLAKETADREAASVARAGAERELEIRQIAERGFPPTPATPSSAPVSAAIPTMPVQVSSETTAQDDAPDVVIGQIKRPIKMLEAAPRYGEDRFKPLPPAYVGPRPAGMPENLPLEALTPLDATGLTPDGRTDFEQIPGLPRMSFFERQSDWARACVPMIEAIPAEKRSLMLKGMLLLVRGYARNF</sequence>
<reference evidence="2" key="1">
    <citation type="submission" date="2013-04" db="EMBL/GenBank/DDBJ databases">
        <title>The genome sequencing project of 58 acetic acid bacteria.</title>
        <authorList>
            <person name="Okamoto-Kainuma A."/>
            <person name="Ishikawa M."/>
            <person name="Umino S."/>
            <person name="Koizumi Y."/>
            <person name="Shiwa Y."/>
            <person name="Yoshikawa H."/>
            <person name="Matsutani M."/>
            <person name="Matsushita K."/>
        </authorList>
    </citation>
    <scope>NUCLEOTIDE SEQUENCE</scope>
    <source>
        <strain evidence="2">NRIC 0535</strain>
    </source>
</reference>
<keyword evidence="3" id="KW-1185">Reference proteome</keyword>
<dbReference type="RefSeq" id="WP_264816322.1">
    <property type="nucleotide sequence ID" value="NZ_BAPV01000040.1"/>
</dbReference>
<evidence type="ECO:0008006" key="4">
    <source>
        <dbReference type="Google" id="ProtNLM"/>
    </source>
</evidence>
<evidence type="ECO:0000313" key="2">
    <source>
        <dbReference type="EMBL" id="GBQ91142.1"/>
    </source>
</evidence>
<comment type="caution">
    <text evidence="2">The sequence shown here is derived from an EMBL/GenBank/DDBJ whole genome shotgun (WGS) entry which is preliminary data.</text>
</comment>
<evidence type="ECO:0000313" key="3">
    <source>
        <dbReference type="Proteomes" id="UP001062776"/>
    </source>
</evidence>
<gene>
    <name evidence="2" type="ORF">AA0535_2216</name>
</gene>
<protein>
    <recommendedName>
        <fullName evidence="4">Myb/SANT-like domain-containing protein</fullName>
    </recommendedName>
</protein>
<accession>A0ABQ0Q4K6</accession>
<dbReference type="EMBL" id="BAPV01000040">
    <property type="protein sequence ID" value="GBQ91142.1"/>
    <property type="molecule type" value="Genomic_DNA"/>
</dbReference>
<dbReference type="Proteomes" id="UP001062776">
    <property type="component" value="Unassembled WGS sequence"/>
</dbReference>
<name>A0ABQ0Q4K6_9PROT</name>
<organism evidence="2 3">
    <name type="scientific">Asaia krungthepensis NRIC 0535</name>
    <dbReference type="NCBI Taxonomy" id="1307925"/>
    <lineage>
        <taxon>Bacteria</taxon>
        <taxon>Pseudomonadati</taxon>
        <taxon>Pseudomonadota</taxon>
        <taxon>Alphaproteobacteria</taxon>
        <taxon>Acetobacterales</taxon>
        <taxon>Acetobacteraceae</taxon>
        <taxon>Asaia</taxon>
    </lineage>
</organism>